<dbReference type="EMBL" id="CP095075">
    <property type="protein sequence ID" value="UOR13293.1"/>
    <property type="molecule type" value="Genomic_DNA"/>
</dbReference>
<dbReference type="SUPFAM" id="SSF47240">
    <property type="entry name" value="Ferritin-like"/>
    <property type="match status" value="1"/>
</dbReference>
<keyword evidence="3" id="KW-1185">Reference proteome</keyword>
<dbReference type="InterPro" id="IPR012347">
    <property type="entry name" value="Ferritin-like"/>
</dbReference>
<feature type="domain" description="DUF2383" evidence="1">
    <location>
        <begin position="6"/>
        <end position="111"/>
    </location>
</feature>
<reference evidence="2" key="1">
    <citation type="submission" date="2022-04" db="EMBL/GenBank/DDBJ databases">
        <title>Halobacillus sp. isolated from saltern.</title>
        <authorList>
            <person name="Won M."/>
            <person name="Lee C.-M."/>
            <person name="Woen H.-Y."/>
            <person name="Kwon S.-W."/>
        </authorList>
    </citation>
    <scope>NUCLEOTIDE SEQUENCE</scope>
    <source>
        <strain evidence="2">SSHM10-5</strain>
    </source>
</reference>
<dbReference type="CDD" id="cd00657">
    <property type="entry name" value="Ferritin_like"/>
    <property type="match status" value="1"/>
</dbReference>
<evidence type="ECO:0000259" key="1">
    <source>
        <dbReference type="Pfam" id="PF09537"/>
    </source>
</evidence>
<evidence type="ECO:0000313" key="2">
    <source>
        <dbReference type="EMBL" id="UOR13293.1"/>
    </source>
</evidence>
<dbReference type="InterPro" id="IPR019052">
    <property type="entry name" value="DUF2383"/>
</dbReference>
<dbReference type="Proteomes" id="UP000830326">
    <property type="component" value="Chromosome"/>
</dbReference>
<sequence>MNENNVVKELNEYLKGEYMGIHAYEHYIKNTQAQDIKAALQLIQQEHKQHALKIAERIQDLGGKAAEDNGFMGSVRESMMNLKGFPDTTEEILKGVVKGQQMGIRTTEDIVRGDLDSKSRQMVEENLAEDRSHIDQLNNLMHSY</sequence>
<dbReference type="RefSeq" id="WP_245034868.1">
    <property type="nucleotide sequence ID" value="NZ_CP095075.1"/>
</dbReference>
<organism evidence="2 3">
    <name type="scientific">Halobacillus amylolyticus</name>
    <dbReference type="NCBI Taxonomy" id="2932259"/>
    <lineage>
        <taxon>Bacteria</taxon>
        <taxon>Bacillati</taxon>
        <taxon>Bacillota</taxon>
        <taxon>Bacilli</taxon>
        <taxon>Bacillales</taxon>
        <taxon>Bacillaceae</taxon>
        <taxon>Halobacillus</taxon>
    </lineage>
</organism>
<proteinExistence type="predicted"/>
<protein>
    <submittedName>
        <fullName evidence="2">Ferritin-like domain-containing protein</fullName>
    </submittedName>
</protein>
<dbReference type="InterPro" id="IPR009078">
    <property type="entry name" value="Ferritin-like_SF"/>
</dbReference>
<dbReference type="Pfam" id="PF09537">
    <property type="entry name" value="DUF2383"/>
    <property type="match status" value="1"/>
</dbReference>
<accession>A0ABY4HG80</accession>
<dbReference type="Gene3D" id="1.20.1260.10">
    <property type="match status" value="1"/>
</dbReference>
<evidence type="ECO:0000313" key="3">
    <source>
        <dbReference type="Proteomes" id="UP000830326"/>
    </source>
</evidence>
<gene>
    <name evidence="2" type="ORF">MUO15_07345</name>
</gene>
<name>A0ABY4HG80_9BACI</name>